<evidence type="ECO:0000259" key="2">
    <source>
        <dbReference type="PROSITE" id="PS50943"/>
    </source>
</evidence>
<keyword evidence="1" id="KW-0238">DNA-binding</keyword>
<dbReference type="InterPro" id="IPR050807">
    <property type="entry name" value="TransReg_Diox_bact_type"/>
</dbReference>
<evidence type="ECO:0000256" key="1">
    <source>
        <dbReference type="ARBA" id="ARBA00023125"/>
    </source>
</evidence>
<dbReference type="AlphaFoldDB" id="A0A841DHS9"/>
<dbReference type="InterPro" id="IPR001387">
    <property type="entry name" value="Cro/C1-type_HTH"/>
</dbReference>
<accession>A0A841DHS9</accession>
<gene>
    <name evidence="3" type="ORF">FHS22_007242</name>
</gene>
<dbReference type="GO" id="GO:0003700">
    <property type="term" value="F:DNA-binding transcription factor activity"/>
    <property type="evidence" value="ECO:0007669"/>
    <property type="project" value="TreeGrafter"/>
</dbReference>
<reference evidence="3 4" key="1">
    <citation type="submission" date="2020-08" db="EMBL/GenBank/DDBJ databases">
        <title>Genomic Encyclopedia of Type Strains, Phase III (KMG-III): the genomes of soil and plant-associated and newly described type strains.</title>
        <authorList>
            <person name="Whitman W."/>
        </authorList>
    </citation>
    <scope>NUCLEOTIDE SEQUENCE [LARGE SCALE GENOMIC DNA]</scope>
    <source>
        <strain evidence="3 4">CECT 3303</strain>
    </source>
</reference>
<protein>
    <submittedName>
        <fullName evidence="3">Transcriptional regulator with XRE-family HTH domain</fullName>
    </submittedName>
</protein>
<dbReference type="Gene3D" id="1.10.260.40">
    <property type="entry name" value="lambda repressor-like DNA-binding domains"/>
    <property type="match status" value="1"/>
</dbReference>
<dbReference type="CDD" id="cd00093">
    <property type="entry name" value="HTH_XRE"/>
    <property type="match status" value="1"/>
</dbReference>
<dbReference type="PANTHER" id="PTHR46797:SF1">
    <property type="entry name" value="METHYLPHOSPHONATE SYNTHASE"/>
    <property type="match status" value="1"/>
</dbReference>
<dbReference type="EMBL" id="JACHJJ010000043">
    <property type="protein sequence ID" value="MBB5967924.1"/>
    <property type="molecule type" value="Genomic_DNA"/>
</dbReference>
<dbReference type="SMART" id="SM00530">
    <property type="entry name" value="HTH_XRE"/>
    <property type="match status" value="1"/>
</dbReference>
<evidence type="ECO:0000313" key="3">
    <source>
        <dbReference type="EMBL" id="MBB5967924.1"/>
    </source>
</evidence>
<dbReference type="SUPFAM" id="SSF47413">
    <property type="entry name" value="lambda repressor-like DNA-binding domains"/>
    <property type="match status" value="1"/>
</dbReference>
<dbReference type="GO" id="GO:0003677">
    <property type="term" value="F:DNA binding"/>
    <property type="evidence" value="ECO:0007669"/>
    <property type="project" value="UniProtKB-KW"/>
</dbReference>
<dbReference type="PROSITE" id="PS50943">
    <property type="entry name" value="HTH_CROC1"/>
    <property type="match status" value="1"/>
</dbReference>
<keyword evidence="4" id="KW-1185">Reference proteome</keyword>
<dbReference type="Pfam" id="PF13560">
    <property type="entry name" value="HTH_31"/>
    <property type="match status" value="1"/>
</dbReference>
<sequence>MDARKEIGQRIARARRRRGLSQVVLAGLIGRSESWLSQVERGQRPMDSHTVISALAEILGLPVDELTATKTDTMTQYRAASAIRQAMMGYDGLASLIDPRHVEGSLESLAWLRHEVRRVNRLYQATNYDDVGRRLPGLIVATELGSRHAPVKHRRAYQTLRSLTYHCTTTTLRRVGEAELGWMAADRSLAAAEEAERPLLVAVSAYRLGYVFVRLREPDRALQVVLRAADALNRSSRRVDPRPLSLLGALHLVAVTAAAARYDQAAVRTFLERARQTAELIGEERNDFWTAFGPANVTIHEISAAVEAGDARQAIRKSEALNTDDLATRLVGRRAQVHLDLARAYAVQRKDAAAVNMLLEAERLSPELVRYGSRPRDLLTQLLKREHRASTPQLRGLATRAGIA</sequence>
<name>A0A841DHS9_PLAVE</name>
<dbReference type="GO" id="GO:0005829">
    <property type="term" value="C:cytosol"/>
    <property type="evidence" value="ECO:0007669"/>
    <property type="project" value="TreeGrafter"/>
</dbReference>
<evidence type="ECO:0000313" key="4">
    <source>
        <dbReference type="Proteomes" id="UP000562352"/>
    </source>
</evidence>
<proteinExistence type="predicted"/>
<dbReference type="Proteomes" id="UP000562352">
    <property type="component" value="Unassembled WGS sequence"/>
</dbReference>
<dbReference type="InterPro" id="IPR010982">
    <property type="entry name" value="Lambda_DNA-bd_dom_sf"/>
</dbReference>
<feature type="domain" description="HTH cro/C1-type" evidence="2">
    <location>
        <begin position="11"/>
        <end position="66"/>
    </location>
</feature>
<dbReference type="RefSeq" id="WP_338048114.1">
    <property type="nucleotide sequence ID" value="NZ_BAAAWZ010000004.1"/>
</dbReference>
<organism evidence="3 4">
    <name type="scientific">Planomonospora venezuelensis</name>
    <dbReference type="NCBI Taxonomy" id="1999"/>
    <lineage>
        <taxon>Bacteria</taxon>
        <taxon>Bacillati</taxon>
        <taxon>Actinomycetota</taxon>
        <taxon>Actinomycetes</taxon>
        <taxon>Streptosporangiales</taxon>
        <taxon>Streptosporangiaceae</taxon>
        <taxon>Planomonospora</taxon>
    </lineage>
</organism>
<dbReference type="PANTHER" id="PTHR46797">
    <property type="entry name" value="HTH-TYPE TRANSCRIPTIONAL REGULATOR"/>
    <property type="match status" value="1"/>
</dbReference>
<comment type="caution">
    <text evidence="3">The sequence shown here is derived from an EMBL/GenBank/DDBJ whole genome shotgun (WGS) entry which is preliminary data.</text>
</comment>